<proteinExistence type="predicted"/>
<reference evidence="1 2" key="1">
    <citation type="submission" date="2018-06" db="EMBL/GenBank/DDBJ databases">
        <authorList>
            <consortium name="Pathogen Informatics"/>
            <person name="Doyle S."/>
        </authorList>
    </citation>
    <scope>NUCLEOTIDE SEQUENCE [LARGE SCALE GENOMIC DNA]</scope>
    <source>
        <strain evidence="1 2">NCTC9177</strain>
    </source>
</reference>
<evidence type="ECO:0000313" key="2">
    <source>
        <dbReference type="Proteomes" id="UP000254545"/>
    </source>
</evidence>
<name>A0A7H4M7R6_KLEVA</name>
<comment type="caution">
    <text evidence="1">The sequence shown here is derived from an EMBL/GenBank/DDBJ whole genome shotgun (WGS) entry which is preliminary data.</text>
</comment>
<dbReference type="AlphaFoldDB" id="A0A7H4M7R6"/>
<sequence>MSNQGLSINVDAVWDDDCIIGSSYPQPSIASIATFGSPELWRYFWGKSQP</sequence>
<accession>A0A7H4M7R6</accession>
<organism evidence="1 2">
    <name type="scientific">Klebsiella variicola</name>
    <dbReference type="NCBI Taxonomy" id="244366"/>
    <lineage>
        <taxon>Bacteria</taxon>
        <taxon>Pseudomonadati</taxon>
        <taxon>Pseudomonadota</taxon>
        <taxon>Gammaproteobacteria</taxon>
        <taxon>Enterobacterales</taxon>
        <taxon>Enterobacteriaceae</taxon>
        <taxon>Klebsiella/Raoultella group</taxon>
        <taxon>Klebsiella</taxon>
        <taxon>Klebsiella pneumoniae complex</taxon>
    </lineage>
</organism>
<gene>
    <name evidence="1" type="ORF">NCTC9177_00120</name>
</gene>
<dbReference type="Proteomes" id="UP000254545">
    <property type="component" value="Unassembled WGS sequence"/>
</dbReference>
<evidence type="ECO:0000313" key="1">
    <source>
        <dbReference type="EMBL" id="STS86366.1"/>
    </source>
</evidence>
<protein>
    <submittedName>
        <fullName evidence="1">Uncharacterized protein</fullName>
    </submittedName>
</protein>
<dbReference type="EMBL" id="UGKR01000002">
    <property type="protein sequence ID" value="STS86366.1"/>
    <property type="molecule type" value="Genomic_DNA"/>
</dbReference>